<reference evidence="1 2" key="1">
    <citation type="journal article" date="2021" name="Plant Biotechnol. J.">
        <title>Multi-omics assisted identification of the key and species-specific regulatory components of drought-tolerant mechanisms in Gossypium stocksii.</title>
        <authorList>
            <person name="Yu D."/>
            <person name="Ke L."/>
            <person name="Zhang D."/>
            <person name="Wu Y."/>
            <person name="Sun Y."/>
            <person name="Mei J."/>
            <person name="Sun J."/>
            <person name="Sun Y."/>
        </authorList>
    </citation>
    <scope>NUCLEOTIDE SEQUENCE [LARGE SCALE GENOMIC DNA]</scope>
    <source>
        <strain evidence="2">cv. E1</strain>
        <tissue evidence="1">Leaf</tissue>
    </source>
</reference>
<sequence>MKCNMTIAQYFHKVKSLCREISELDPEAPISETRMKRVIIHGLRLEYQYFITAVQGWQNQPSLVEFENLLAGQEALVKQMAGNSSKSEEEALYAGRSKQSFKQNAV</sequence>
<proteinExistence type="predicted"/>
<dbReference type="EMBL" id="JAIQCV010000002">
    <property type="protein sequence ID" value="KAH1120511.1"/>
    <property type="molecule type" value="Genomic_DNA"/>
</dbReference>
<comment type="caution">
    <text evidence="1">The sequence shown here is derived from an EMBL/GenBank/DDBJ whole genome shotgun (WGS) entry which is preliminary data.</text>
</comment>
<organism evidence="1 2">
    <name type="scientific">Gossypium stocksii</name>
    <dbReference type="NCBI Taxonomy" id="47602"/>
    <lineage>
        <taxon>Eukaryota</taxon>
        <taxon>Viridiplantae</taxon>
        <taxon>Streptophyta</taxon>
        <taxon>Embryophyta</taxon>
        <taxon>Tracheophyta</taxon>
        <taxon>Spermatophyta</taxon>
        <taxon>Magnoliopsida</taxon>
        <taxon>eudicotyledons</taxon>
        <taxon>Gunneridae</taxon>
        <taxon>Pentapetalae</taxon>
        <taxon>rosids</taxon>
        <taxon>malvids</taxon>
        <taxon>Malvales</taxon>
        <taxon>Malvaceae</taxon>
        <taxon>Malvoideae</taxon>
        <taxon>Gossypium</taxon>
    </lineage>
</organism>
<dbReference type="AlphaFoldDB" id="A0A9D3WAX5"/>
<dbReference type="PANTHER" id="PTHR47481">
    <property type="match status" value="1"/>
</dbReference>
<dbReference type="Proteomes" id="UP000828251">
    <property type="component" value="Unassembled WGS sequence"/>
</dbReference>
<evidence type="ECO:0000313" key="1">
    <source>
        <dbReference type="EMBL" id="KAH1120511.1"/>
    </source>
</evidence>
<evidence type="ECO:0000313" key="2">
    <source>
        <dbReference type="Proteomes" id="UP000828251"/>
    </source>
</evidence>
<accession>A0A9D3WAX5</accession>
<dbReference type="PANTHER" id="PTHR47481:SF36">
    <property type="entry name" value="CCHC-TYPE DOMAIN-CONTAINING PROTEIN"/>
    <property type="match status" value="1"/>
</dbReference>
<keyword evidence="2" id="KW-1185">Reference proteome</keyword>
<name>A0A9D3WAX5_9ROSI</name>
<gene>
    <name evidence="1" type="ORF">J1N35_003671</name>
</gene>
<protein>
    <submittedName>
        <fullName evidence="1">Uncharacterized protein</fullName>
    </submittedName>
</protein>
<dbReference type="OrthoDB" id="1626798at2759"/>